<dbReference type="RefSeq" id="WP_071477971.1">
    <property type="nucleotide sequence ID" value="NZ_CP029796.1"/>
</dbReference>
<organism evidence="1 2">
    <name type="scientific">Bifidobacterium longum subsp. longum</name>
    <dbReference type="NCBI Taxonomy" id="1679"/>
    <lineage>
        <taxon>Bacteria</taxon>
        <taxon>Bacillati</taxon>
        <taxon>Actinomycetota</taxon>
        <taxon>Actinomycetes</taxon>
        <taxon>Bifidobacteriales</taxon>
        <taxon>Bifidobacteriaceae</taxon>
        <taxon>Bifidobacterium</taxon>
    </lineage>
</organism>
<dbReference type="EMBL" id="SHRX01000012">
    <property type="protein sequence ID" value="TCE99343.1"/>
    <property type="molecule type" value="Genomic_DNA"/>
</dbReference>
<dbReference type="AlphaFoldDB" id="A0A4R0U2X3"/>
<proteinExistence type="predicted"/>
<accession>A0A4R0U2X3</accession>
<evidence type="ECO:0000313" key="2">
    <source>
        <dbReference type="Proteomes" id="UP000292751"/>
    </source>
</evidence>
<dbReference type="Proteomes" id="UP000292751">
    <property type="component" value="Unassembled WGS sequence"/>
</dbReference>
<name>A0A4R0U2X3_BIFLL</name>
<reference evidence="1 2" key="1">
    <citation type="journal article" date="2018" name="Sci. Rep.">
        <title>Genomic diversity and distribution of Bifidobacterium longum subsp. longum across the human lifespan.</title>
        <authorList>
            <person name="Odamaki T."/>
            <person name="Bottacini F."/>
            <person name="Kato K."/>
            <person name="Mitsuyama E."/>
            <person name="Yoshida K."/>
            <person name="Horigome A."/>
            <person name="Xiao J.Z."/>
            <person name="van Sinderen D."/>
        </authorList>
    </citation>
    <scope>NUCLEOTIDE SEQUENCE [LARGE SCALE GENOMIC DNA]</scope>
    <source>
        <strain evidence="1 2">MCC10076</strain>
    </source>
</reference>
<evidence type="ECO:0000313" key="1">
    <source>
        <dbReference type="EMBL" id="TCE99343.1"/>
    </source>
</evidence>
<gene>
    <name evidence="1" type="ORF">MCC10076_0916</name>
</gene>
<sequence length="174" mass="20054">MSKKIRVAWDDLKPGDLIHVKGSTNTYVFKGWFLDAASVDHRKSGAETYVITRSKNNSPVDVAIVVTHDNFAYATRPAPKKPRPNIVEPKAPGEYWLRVHAGELNGWYMCIRRQFDSIKDSWDKPSDLRAWQTVMWGIIAFSPWLTWHEMVDGMHVSEVLTAEEYYMRKAKGEL</sequence>
<comment type="caution">
    <text evidence="1">The sequence shown here is derived from an EMBL/GenBank/DDBJ whole genome shotgun (WGS) entry which is preliminary data.</text>
</comment>
<protein>
    <submittedName>
        <fullName evidence="1">Uncharacterized protein</fullName>
    </submittedName>
</protein>